<evidence type="ECO:0000259" key="7">
    <source>
        <dbReference type="Pfam" id="PF02057"/>
    </source>
</evidence>
<evidence type="ECO:0000256" key="3">
    <source>
        <dbReference type="ARBA" id="ARBA00022919"/>
    </source>
</evidence>
<feature type="domain" description="Glycosyl hydrolase family 59 C-terminal lectin" evidence="8">
    <location>
        <begin position="490"/>
        <end position="658"/>
    </location>
</feature>
<reference evidence="9 10" key="1">
    <citation type="submission" date="2018-08" db="EMBL/GenBank/DDBJ databases">
        <title>Genomic Encyclopedia of Archaeal and Bacterial Type Strains, Phase II (KMG-II): from individual species to whole genera.</title>
        <authorList>
            <person name="Goeker M."/>
        </authorList>
    </citation>
    <scope>NUCLEOTIDE SEQUENCE [LARGE SCALE GENOMIC DNA]</scope>
    <source>
        <strain evidence="9 10">DSM 45791</strain>
    </source>
</reference>
<feature type="signal peptide" evidence="6">
    <location>
        <begin position="1"/>
        <end position="28"/>
    </location>
</feature>
<feature type="domain" description="Glycosyl hydrolase family 59 catalytic" evidence="7">
    <location>
        <begin position="45"/>
        <end position="342"/>
    </location>
</feature>
<evidence type="ECO:0000256" key="5">
    <source>
        <dbReference type="ARBA" id="ARBA00033098"/>
    </source>
</evidence>
<dbReference type="RefSeq" id="WP_116175544.1">
    <property type="nucleotide sequence ID" value="NZ_CP144375.1"/>
</dbReference>
<feature type="chain" id="PRO_5017832057" description="galactosylceramidase" evidence="6">
    <location>
        <begin position="29"/>
        <end position="659"/>
    </location>
</feature>
<dbReference type="Proteomes" id="UP000256269">
    <property type="component" value="Unassembled WGS sequence"/>
</dbReference>
<dbReference type="GO" id="GO:0004336">
    <property type="term" value="F:galactosylceramidase activity"/>
    <property type="evidence" value="ECO:0007669"/>
    <property type="project" value="UniProtKB-EC"/>
</dbReference>
<name>A0A3E0HKB2_9PSEU</name>
<evidence type="ECO:0000259" key="8">
    <source>
        <dbReference type="Pfam" id="PF21708"/>
    </source>
</evidence>
<keyword evidence="3" id="KW-0746">Sphingolipid metabolism</keyword>
<comment type="caution">
    <text evidence="9">The sequence shown here is derived from an EMBL/GenBank/DDBJ whole genome shotgun (WGS) entry which is preliminary data.</text>
</comment>
<dbReference type="EC" id="3.2.1.46" evidence="2"/>
<evidence type="ECO:0000256" key="4">
    <source>
        <dbReference type="ARBA" id="ARBA00022963"/>
    </source>
</evidence>
<dbReference type="EMBL" id="QUNO01000006">
    <property type="protein sequence ID" value="REH46847.1"/>
    <property type="molecule type" value="Genomic_DNA"/>
</dbReference>
<dbReference type="GO" id="GO:0005764">
    <property type="term" value="C:lysosome"/>
    <property type="evidence" value="ECO:0007669"/>
    <property type="project" value="TreeGrafter"/>
</dbReference>
<evidence type="ECO:0000256" key="6">
    <source>
        <dbReference type="SAM" id="SignalP"/>
    </source>
</evidence>
<dbReference type="Pfam" id="PF21708">
    <property type="entry name" value="Glyco_hydro_59_C"/>
    <property type="match status" value="1"/>
</dbReference>
<dbReference type="GO" id="GO:0016020">
    <property type="term" value="C:membrane"/>
    <property type="evidence" value="ECO:0007669"/>
    <property type="project" value="GOC"/>
</dbReference>
<comment type="similarity">
    <text evidence="1">Belongs to the glycosyl hydrolase 59 family.</text>
</comment>
<dbReference type="InterPro" id="IPR001286">
    <property type="entry name" value="Glyco_hydro_59"/>
</dbReference>
<keyword evidence="9" id="KW-0378">Hydrolase</keyword>
<dbReference type="Gene3D" id="2.60.120.560">
    <property type="entry name" value="Exo-inulinase, domain 1"/>
    <property type="match status" value="1"/>
</dbReference>
<evidence type="ECO:0000256" key="1">
    <source>
        <dbReference type="ARBA" id="ARBA00005637"/>
    </source>
</evidence>
<dbReference type="PANTHER" id="PTHR15172:SF1">
    <property type="entry name" value="GALACTOCEREBROSIDASE"/>
    <property type="match status" value="1"/>
</dbReference>
<dbReference type="PANTHER" id="PTHR15172">
    <property type="entry name" value="GALACTOCEREBROSIDASE"/>
    <property type="match status" value="1"/>
</dbReference>
<proteinExistence type="inferred from homology"/>
<dbReference type="SUPFAM" id="SSF51445">
    <property type="entry name" value="(Trans)glycosidases"/>
    <property type="match status" value="1"/>
</dbReference>
<protein>
    <recommendedName>
        <fullName evidence="2">galactosylceramidase</fullName>
        <ecNumber evidence="2">3.2.1.46</ecNumber>
    </recommendedName>
    <alternativeName>
        <fullName evidence="5">Galactosylceramidase</fullName>
    </alternativeName>
</protein>
<dbReference type="InterPro" id="IPR049162">
    <property type="entry name" value="GH59_C"/>
</dbReference>
<keyword evidence="6" id="KW-0732">Signal</keyword>
<accession>A0A3E0HKB2</accession>
<dbReference type="GO" id="GO:0006683">
    <property type="term" value="P:galactosylceramide catabolic process"/>
    <property type="evidence" value="ECO:0007669"/>
    <property type="project" value="InterPro"/>
</dbReference>
<evidence type="ECO:0000313" key="9">
    <source>
        <dbReference type="EMBL" id="REH46847.1"/>
    </source>
</evidence>
<dbReference type="AlphaFoldDB" id="A0A3E0HKB2"/>
<evidence type="ECO:0000313" key="10">
    <source>
        <dbReference type="Proteomes" id="UP000256269"/>
    </source>
</evidence>
<dbReference type="InterPro" id="IPR017853">
    <property type="entry name" value="GH"/>
</dbReference>
<evidence type="ECO:0000256" key="2">
    <source>
        <dbReference type="ARBA" id="ARBA00012657"/>
    </source>
</evidence>
<dbReference type="Gene3D" id="3.20.20.70">
    <property type="entry name" value="Aldolase class I"/>
    <property type="match status" value="1"/>
</dbReference>
<gene>
    <name evidence="9" type="ORF">BCF44_10611</name>
</gene>
<keyword evidence="4" id="KW-0442">Lipid degradation</keyword>
<dbReference type="InterPro" id="IPR013785">
    <property type="entry name" value="Aldolase_TIM"/>
</dbReference>
<dbReference type="OrthoDB" id="9806701at2"/>
<dbReference type="Gene3D" id="3.20.20.80">
    <property type="entry name" value="Glycosidases"/>
    <property type="match status" value="1"/>
</dbReference>
<dbReference type="Pfam" id="PF02057">
    <property type="entry name" value="Glyco_hydro_59"/>
    <property type="match status" value="1"/>
</dbReference>
<keyword evidence="3" id="KW-0443">Lipid metabolism</keyword>
<sequence>MNRAVLPAALVITLALAVTVGQSPAAQAATTTSVTVDGKQGGRTFDGVGAISGGGGNSRLLVDYPEPQRSQILDYLFKPGYGANVQLLKLEIGGDANSTDGAEPSVEHVKGTVNCSAGYEFWLAEQARARNPHIQFYGLAWAAPGWIGGGTNYWTKDSVDYLVSWLGCAKSHGIAVSYLGGRNEKGHDKAWYESLRSTLDADGYGKIKIVGDDSVGWKVADDMVADPAFDAAVDVAGSHYPCGYKSAATTCTSTANALATAKPLWASENGSLDVDSGAAALVRSITRGYLDAKLTAYLNWPLVAAITPNLPFATVGLAVAPSPWSGSYRLGKETWAMAQFTQFTSPGWKFIDSASGYLGGDRANGSYVSLRSPNGKDYSTIVETLSATADQSIHVKVAGGLSTGTVHVRATNLDSANASDYFVPLPDVSPSNGAFSLTLKPGFVYSLSTVGGQGKGTAAGPENRAMSLPYNDTFDGYAPGAEARYVADMQGSFEIRACRNGRTGMCEQQVAPVKPIEWQGDSDAYALAGDTTWQNYTVSVDVNLQQAGTVELIGRANKQARPQNKQAGYELRLSDSGSWLLAKNDTTGTLTTLASGTTTAPGLNSWHRLSLDLRGSTITAKLGSTALATVTDSSYATGQIGFGVVGYRTDQFDNLTVTP</sequence>
<organism evidence="9 10">
    <name type="scientific">Kutzneria buriramensis</name>
    <dbReference type="NCBI Taxonomy" id="1045776"/>
    <lineage>
        <taxon>Bacteria</taxon>
        <taxon>Bacillati</taxon>
        <taxon>Actinomycetota</taxon>
        <taxon>Actinomycetes</taxon>
        <taxon>Pseudonocardiales</taxon>
        <taxon>Pseudonocardiaceae</taxon>
        <taxon>Kutzneria</taxon>
    </lineage>
</organism>
<dbReference type="InterPro" id="IPR049161">
    <property type="entry name" value="GH59_cat"/>
</dbReference>
<keyword evidence="10" id="KW-1185">Reference proteome</keyword>